<dbReference type="PANTHER" id="PTHR21461:SF69">
    <property type="entry name" value="GLYCOSYLTRANSFERASE FAMILY 92 PROTEIN"/>
    <property type="match status" value="1"/>
</dbReference>
<keyword evidence="9" id="KW-1185">Reference proteome</keyword>
<dbReference type="GO" id="GO:0016020">
    <property type="term" value="C:membrane"/>
    <property type="evidence" value="ECO:0007669"/>
    <property type="project" value="UniProtKB-SubCell"/>
</dbReference>
<evidence type="ECO:0000313" key="10">
    <source>
        <dbReference type="WBParaSite" id="ALUE_0001463601-mRNA-1"/>
    </source>
</evidence>
<keyword evidence="5" id="KW-0812">Transmembrane</keyword>
<keyword evidence="6" id="KW-1133">Transmembrane helix</keyword>
<accession>A0A9J2PYD4</accession>
<name>A0A9J2PYD4_ASCLU</name>
<dbReference type="GO" id="GO:0016757">
    <property type="term" value="F:glycosyltransferase activity"/>
    <property type="evidence" value="ECO:0007669"/>
    <property type="project" value="UniProtKB-UniRule"/>
</dbReference>
<keyword evidence="3 8" id="KW-0328">Glycosyltransferase</keyword>
<dbReference type="Proteomes" id="UP000036681">
    <property type="component" value="Unplaced"/>
</dbReference>
<proteinExistence type="inferred from homology"/>
<evidence type="ECO:0000256" key="8">
    <source>
        <dbReference type="RuleBase" id="RU366017"/>
    </source>
</evidence>
<reference evidence="10" key="1">
    <citation type="submission" date="2023-03" db="UniProtKB">
        <authorList>
            <consortium name="WormBaseParasite"/>
        </authorList>
    </citation>
    <scope>IDENTIFICATION</scope>
</reference>
<evidence type="ECO:0000256" key="7">
    <source>
        <dbReference type="ARBA" id="ARBA00023136"/>
    </source>
</evidence>
<dbReference type="EC" id="2.4.1.-" evidence="8"/>
<evidence type="ECO:0000256" key="3">
    <source>
        <dbReference type="ARBA" id="ARBA00022676"/>
    </source>
</evidence>
<sequence length="513" mass="59822">MKYIRRTNFVDLVSVSMNRNSPLSIWHSRSRLGIVCASLTVLLALLNMFNDTQQQRDSSVVKHSRTFADDMDYVLETLQYMYDLQNGHAEIRGIVEKPKEVQEYWRCRLKEPEVILDHGWLENDGLFLYSATYDRRANSLFPLNHVIQVLAMSYRSIPSTQKVFCNIRDMENGKNAHVEGTVREIWQRAWDPRDLFYVPNLITCPIPRRMHDSENLTVELTFSVCSSSSLALRVNKRNTPKSGRKGVAGMDFMKDISKRFVEWIEAQYLMGADTITVYTYFVSNETQQVLDHYSNNGMLNVIPLDLPGESPNQNYLRSEFIWRNRQQKRRHELIPYNDCLYRHIDTHEYILIVDIDEVVVPLKRDTWIEMLHDVIGDSLKYEVTSVSIRNAFKFPTSHTDNTVPAYMYMLRNRRMSQEISKAGDYGKSFTSTKSVATVFNHFALHRLHANVSRTIYAKKEVALKLHYKERCPVESRKECTNLEKVTIDDKSLDRFADALIQRVTATLKKLSML</sequence>
<evidence type="ECO:0000313" key="9">
    <source>
        <dbReference type="Proteomes" id="UP000036681"/>
    </source>
</evidence>
<keyword evidence="7" id="KW-0472">Membrane</keyword>
<evidence type="ECO:0000256" key="1">
    <source>
        <dbReference type="ARBA" id="ARBA00004167"/>
    </source>
</evidence>
<dbReference type="InterPro" id="IPR008166">
    <property type="entry name" value="Glyco_transf_92"/>
</dbReference>
<dbReference type="WBParaSite" id="ALUE_0001463601-mRNA-1">
    <property type="protein sequence ID" value="ALUE_0001463601-mRNA-1"/>
    <property type="gene ID" value="ALUE_0001463601"/>
</dbReference>
<comment type="similarity">
    <text evidence="2 8">Belongs to the glycosyltransferase 92 family.</text>
</comment>
<dbReference type="PANTHER" id="PTHR21461">
    <property type="entry name" value="GLYCOSYLTRANSFERASE FAMILY 92 PROTEIN"/>
    <property type="match status" value="1"/>
</dbReference>
<evidence type="ECO:0000256" key="2">
    <source>
        <dbReference type="ARBA" id="ARBA00007647"/>
    </source>
</evidence>
<evidence type="ECO:0000256" key="6">
    <source>
        <dbReference type="ARBA" id="ARBA00022989"/>
    </source>
</evidence>
<evidence type="ECO:0000256" key="4">
    <source>
        <dbReference type="ARBA" id="ARBA00022679"/>
    </source>
</evidence>
<comment type="subcellular location">
    <subcellularLocation>
        <location evidence="1">Membrane</location>
        <topology evidence="1">Single-pass membrane protein</topology>
    </subcellularLocation>
</comment>
<dbReference type="Pfam" id="PF01697">
    <property type="entry name" value="Glyco_transf_92"/>
    <property type="match status" value="1"/>
</dbReference>
<protein>
    <recommendedName>
        <fullName evidence="8">Glycosyltransferase family 92 protein</fullName>
        <ecNumber evidence="8">2.4.1.-</ecNumber>
    </recommendedName>
</protein>
<evidence type="ECO:0000256" key="5">
    <source>
        <dbReference type="ARBA" id="ARBA00022692"/>
    </source>
</evidence>
<dbReference type="AlphaFoldDB" id="A0A9J2PYD4"/>
<dbReference type="GO" id="GO:0005737">
    <property type="term" value="C:cytoplasm"/>
    <property type="evidence" value="ECO:0007669"/>
    <property type="project" value="TreeGrafter"/>
</dbReference>
<organism evidence="9 10">
    <name type="scientific">Ascaris lumbricoides</name>
    <name type="common">Giant roundworm</name>
    <dbReference type="NCBI Taxonomy" id="6252"/>
    <lineage>
        <taxon>Eukaryota</taxon>
        <taxon>Metazoa</taxon>
        <taxon>Ecdysozoa</taxon>
        <taxon>Nematoda</taxon>
        <taxon>Chromadorea</taxon>
        <taxon>Rhabditida</taxon>
        <taxon>Spirurina</taxon>
        <taxon>Ascaridomorpha</taxon>
        <taxon>Ascaridoidea</taxon>
        <taxon>Ascarididae</taxon>
        <taxon>Ascaris</taxon>
    </lineage>
</organism>
<keyword evidence="4 8" id="KW-0808">Transferase</keyword>